<dbReference type="EMBL" id="JAGDFM010000160">
    <property type="protein sequence ID" value="KAG7383975.1"/>
    <property type="molecule type" value="Genomic_DNA"/>
</dbReference>
<feature type="transmembrane region" description="Helical" evidence="2">
    <location>
        <begin position="426"/>
        <end position="444"/>
    </location>
</feature>
<feature type="region of interest" description="Disordered" evidence="1">
    <location>
        <begin position="336"/>
        <end position="355"/>
    </location>
</feature>
<evidence type="ECO:0000256" key="2">
    <source>
        <dbReference type="SAM" id="Phobius"/>
    </source>
</evidence>
<organism evidence="3 4">
    <name type="scientific">Phytophthora pseudosyringae</name>
    <dbReference type="NCBI Taxonomy" id="221518"/>
    <lineage>
        <taxon>Eukaryota</taxon>
        <taxon>Sar</taxon>
        <taxon>Stramenopiles</taxon>
        <taxon>Oomycota</taxon>
        <taxon>Peronosporomycetes</taxon>
        <taxon>Peronosporales</taxon>
        <taxon>Peronosporaceae</taxon>
        <taxon>Phytophthora</taxon>
    </lineage>
</organism>
<keyword evidence="2" id="KW-0812">Transmembrane</keyword>
<evidence type="ECO:0000313" key="3">
    <source>
        <dbReference type="EMBL" id="KAG7383975.1"/>
    </source>
</evidence>
<gene>
    <name evidence="3" type="ORF">PHYPSEUDO_003144</name>
</gene>
<name>A0A8T1VRJ7_9STRA</name>
<keyword evidence="4" id="KW-1185">Reference proteome</keyword>
<reference evidence="3" key="1">
    <citation type="submission" date="2021-02" db="EMBL/GenBank/DDBJ databases">
        <authorList>
            <person name="Palmer J.M."/>
        </authorList>
    </citation>
    <scope>NUCLEOTIDE SEQUENCE</scope>
    <source>
        <strain evidence="3">SCRP734</strain>
    </source>
</reference>
<feature type="transmembrane region" description="Helical" evidence="2">
    <location>
        <begin position="155"/>
        <end position="174"/>
    </location>
</feature>
<feature type="transmembrane region" description="Helical" evidence="2">
    <location>
        <begin position="122"/>
        <end position="143"/>
    </location>
</feature>
<feature type="transmembrane region" description="Helical" evidence="2">
    <location>
        <begin position="383"/>
        <end position="402"/>
    </location>
</feature>
<accession>A0A8T1VRJ7</accession>
<feature type="transmembrane region" description="Helical" evidence="2">
    <location>
        <begin position="472"/>
        <end position="494"/>
    </location>
</feature>
<dbReference type="Proteomes" id="UP000694044">
    <property type="component" value="Unassembled WGS sequence"/>
</dbReference>
<evidence type="ECO:0008006" key="5">
    <source>
        <dbReference type="Google" id="ProtNLM"/>
    </source>
</evidence>
<keyword evidence="2" id="KW-1133">Transmembrane helix</keyword>
<proteinExistence type="predicted"/>
<evidence type="ECO:0000256" key="1">
    <source>
        <dbReference type="SAM" id="MobiDB-lite"/>
    </source>
</evidence>
<feature type="transmembrane region" description="Helical" evidence="2">
    <location>
        <begin position="57"/>
        <end position="79"/>
    </location>
</feature>
<evidence type="ECO:0000313" key="4">
    <source>
        <dbReference type="Proteomes" id="UP000694044"/>
    </source>
</evidence>
<dbReference type="OrthoDB" id="126309at2759"/>
<protein>
    <recommendedName>
        <fullName evidence="5">Transmembrane protein</fullName>
    </recommendedName>
</protein>
<feature type="transmembrane region" description="Helical" evidence="2">
    <location>
        <begin position="85"/>
        <end position="110"/>
    </location>
</feature>
<dbReference type="AlphaFoldDB" id="A0A8T1VRJ7"/>
<keyword evidence="2" id="KW-0472">Membrane</keyword>
<feature type="transmembrane region" description="Helical" evidence="2">
    <location>
        <begin position="26"/>
        <end position="45"/>
    </location>
</feature>
<comment type="caution">
    <text evidence="3">The sequence shown here is derived from an EMBL/GenBank/DDBJ whole genome shotgun (WGS) entry which is preliminary data.</text>
</comment>
<sequence>MIILVISQESVPLQDPAEGWRANYGIWVRSGILGAVVTHGLGLHAMHMLNGVCFKSLQLGILAIATAATYVAVLMVLAANWTFPIPFMGISCSLALIAALLCWFRIIAGSQTCQNIVAEPQLLVKFVCFVSTQLMMALIYPIYQVLFNYERDSNYVLPVILLLPVIKLTMKNILTRTLSHLEDLMPESVIYTVDFFNSLYVATCMQSATSNTTVAAIMAIDFAQSAVELYEMHRTTMGIRARLHLALGTKSASEGVLVTVRTLCERHKQTKKMMPDGIRLHSCLHSRYEVLKQSRGFSWCRGRSIYPVFTPPNSISPSPSHISGTKCIHQAVVHPKTAAPTKDRKSSDKTASSSGALSVSQQRALRHMLEVLFTSECIILTEYLEFVIPMLYGTFMVVAVHLPSAKYHTELEGITQENVGGTVKSLFVYSLLELTSFVVVLSMMHRNCGMNGLYQLAFVLETQMPFIQGKQLIWILMTLAFRIVHFGVDFTFQFNWIGKE</sequence>